<dbReference type="Proteomes" id="UP000465812">
    <property type="component" value="Chromosome"/>
</dbReference>
<evidence type="ECO:0000256" key="1">
    <source>
        <dbReference type="SAM" id="MobiDB-lite"/>
    </source>
</evidence>
<reference evidence="2 3" key="1">
    <citation type="journal article" date="2019" name="Emerg. Microbes Infect.">
        <title>Comprehensive subspecies identification of 175 nontuberculous mycobacteria species based on 7547 genomic profiles.</title>
        <authorList>
            <person name="Matsumoto Y."/>
            <person name="Kinjo T."/>
            <person name="Motooka D."/>
            <person name="Nabeya D."/>
            <person name="Jung N."/>
            <person name="Uechi K."/>
            <person name="Horii T."/>
            <person name="Iida T."/>
            <person name="Fujita J."/>
            <person name="Nakamura S."/>
        </authorList>
    </citation>
    <scope>NUCLEOTIDE SEQUENCE [LARGE SCALE GENOMIC DNA]</scope>
    <source>
        <strain evidence="2 3">JCM 18113</strain>
    </source>
</reference>
<feature type="compositionally biased region" description="Basic and acidic residues" evidence="1">
    <location>
        <begin position="43"/>
        <end position="52"/>
    </location>
</feature>
<feature type="region of interest" description="Disordered" evidence="1">
    <location>
        <begin position="1"/>
        <end position="75"/>
    </location>
</feature>
<proteinExistence type="predicted"/>
<keyword evidence="3" id="KW-1185">Reference proteome</keyword>
<evidence type="ECO:0000313" key="3">
    <source>
        <dbReference type="Proteomes" id="UP000465812"/>
    </source>
</evidence>
<feature type="compositionally biased region" description="Low complexity" evidence="1">
    <location>
        <begin position="31"/>
        <end position="42"/>
    </location>
</feature>
<name>A0ABN6AJ08_MYCNT</name>
<dbReference type="EMBL" id="AP022590">
    <property type="protein sequence ID" value="BBY41509.1"/>
    <property type="molecule type" value="Genomic_DNA"/>
</dbReference>
<evidence type="ECO:0000313" key="2">
    <source>
        <dbReference type="EMBL" id="BBY41509.1"/>
    </source>
</evidence>
<sequence length="75" mass="8057">MFVDGGPIDHAGDGDELLAGGVRAGADSGHQQRAAQQLTARAPRNEPLDEKYGQYGHQQEQQTEFPHDAMVGLLT</sequence>
<gene>
    <name evidence="2" type="ORF">MMAN_56430</name>
</gene>
<protein>
    <submittedName>
        <fullName evidence="2">Uncharacterized protein</fullName>
    </submittedName>
</protein>
<accession>A0ABN6AJ08</accession>
<organism evidence="2 3">
    <name type="scientific">Mycobacterium mantenii</name>
    <dbReference type="NCBI Taxonomy" id="560555"/>
    <lineage>
        <taxon>Bacteria</taxon>
        <taxon>Bacillati</taxon>
        <taxon>Actinomycetota</taxon>
        <taxon>Actinomycetes</taxon>
        <taxon>Mycobacteriales</taxon>
        <taxon>Mycobacteriaceae</taxon>
        <taxon>Mycobacterium</taxon>
        <taxon>Mycobacterium avium complex (MAC)</taxon>
    </lineage>
</organism>